<keyword evidence="20" id="KW-1185">Reference proteome</keyword>
<evidence type="ECO:0000256" key="3">
    <source>
        <dbReference type="ARBA" id="ARBA00012949"/>
    </source>
</evidence>
<evidence type="ECO:0000256" key="17">
    <source>
        <dbReference type="SAM" id="SignalP"/>
    </source>
</evidence>
<feature type="domain" description="Cytochrome oxidase subunit II copper A binding" evidence="18">
    <location>
        <begin position="127"/>
        <end position="257"/>
    </location>
</feature>
<dbReference type="Gene3D" id="1.10.287.90">
    <property type="match status" value="1"/>
</dbReference>
<keyword evidence="9" id="KW-0249">Electron transport</keyword>
<keyword evidence="12 16" id="KW-0472">Membrane</keyword>
<reference evidence="20" key="1">
    <citation type="journal article" date="2019" name="Int. J. Syst. Evol. Microbiol.">
        <title>The Global Catalogue of Microorganisms (GCM) 10K type strain sequencing project: providing services to taxonomists for standard genome sequencing and annotation.</title>
        <authorList>
            <consortium name="The Broad Institute Genomics Platform"/>
            <consortium name="The Broad Institute Genome Sequencing Center for Infectious Disease"/>
            <person name="Wu L."/>
            <person name="Ma J."/>
        </authorList>
    </citation>
    <scope>NUCLEOTIDE SEQUENCE [LARGE SCALE GENOMIC DNA]</scope>
    <source>
        <strain evidence="20">JCM 6835</strain>
    </source>
</reference>
<evidence type="ECO:0000256" key="11">
    <source>
        <dbReference type="ARBA" id="ARBA00023008"/>
    </source>
</evidence>
<evidence type="ECO:0000256" key="12">
    <source>
        <dbReference type="ARBA" id="ARBA00023136"/>
    </source>
</evidence>
<dbReference type="PANTHER" id="PTHR22888:SF9">
    <property type="entry name" value="CYTOCHROME C OXIDASE SUBUNIT 2"/>
    <property type="match status" value="1"/>
</dbReference>
<evidence type="ECO:0000256" key="5">
    <source>
        <dbReference type="ARBA" id="ARBA00022660"/>
    </source>
</evidence>
<dbReference type="PROSITE" id="PS00078">
    <property type="entry name" value="COX2"/>
    <property type="match status" value="1"/>
</dbReference>
<protein>
    <recommendedName>
        <fullName evidence="3">cytochrome-c oxidase</fullName>
        <ecNumber evidence="3">7.1.1.9</ecNumber>
    </recommendedName>
    <alternativeName>
        <fullName evidence="14">Cytochrome aa3 subunit 2</fullName>
    </alternativeName>
</protein>
<comment type="catalytic activity">
    <reaction evidence="15">
        <text>4 Fe(II)-[cytochrome c] + O2 + 8 H(+)(in) = 4 Fe(III)-[cytochrome c] + 2 H2O + 4 H(+)(out)</text>
        <dbReference type="Rhea" id="RHEA:11436"/>
        <dbReference type="Rhea" id="RHEA-COMP:10350"/>
        <dbReference type="Rhea" id="RHEA-COMP:14399"/>
        <dbReference type="ChEBI" id="CHEBI:15377"/>
        <dbReference type="ChEBI" id="CHEBI:15378"/>
        <dbReference type="ChEBI" id="CHEBI:15379"/>
        <dbReference type="ChEBI" id="CHEBI:29033"/>
        <dbReference type="ChEBI" id="CHEBI:29034"/>
        <dbReference type="EC" id="7.1.1.9"/>
    </reaction>
</comment>
<name>A0ABP6FQI9_9ACTN</name>
<evidence type="ECO:0000256" key="6">
    <source>
        <dbReference type="ARBA" id="ARBA00022692"/>
    </source>
</evidence>
<evidence type="ECO:0000256" key="14">
    <source>
        <dbReference type="ARBA" id="ARBA00031399"/>
    </source>
</evidence>
<feature type="chain" id="PRO_5045551745" description="cytochrome-c oxidase" evidence="17">
    <location>
        <begin position="24"/>
        <end position="263"/>
    </location>
</feature>
<gene>
    <name evidence="19" type="primary">coxB</name>
    <name evidence="19" type="ORF">GCM10010412_094280</name>
</gene>
<evidence type="ECO:0000256" key="15">
    <source>
        <dbReference type="ARBA" id="ARBA00047816"/>
    </source>
</evidence>
<dbReference type="EC" id="7.1.1.9" evidence="3"/>
<dbReference type="Gene3D" id="2.60.40.420">
    <property type="entry name" value="Cupredoxins - blue copper proteins"/>
    <property type="match status" value="1"/>
</dbReference>
<evidence type="ECO:0000256" key="7">
    <source>
        <dbReference type="ARBA" id="ARBA00022723"/>
    </source>
</evidence>
<organism evidence="19 20">
    <name type="scientific">Nonomuraea recticatena</name>
    <dbReference type="NCBI Taxonomy" id="46178"/>
    <lineage>
        <taxon>Bacteria</taxon>
        <taxon>Bacillati</taxon>
        <taxon>Actinomycetota</taxon>
        <taxon>Actinomycetes</taxon>
        <taxon>Streptosporangiales</taxon>
        <taxon>Streptosporangiaceae</taxon>
        <taxon>Nonomuraea</taxon>
    </lineage>
</organism>
<feature type="transmembrane region" description="Helical" evidence="16">
    <location>
        <begin position="97"/>
        <end position="115"/>
    </location>
</feature>
<keyword evidence="17" id="KW-0732">Signal</keyword>
<dbReference type="SUPFAM" id="SSF81464">
    <property type="entry name" value="Cytochrome c oxidase subunit II-like, transmembrane region"/>
    <property type="match status" value="1"/>
</dbReference>
<evidence type="ECO:0000256" key="1">
    <source>
        <dbReference type="ARBA" id="ARBA00004141"/>
    </source>
</evidence>
<dbReference type="InterPro" id="IPR014222">
    <property type="entry name" value="Cyt_c_oxidase_su2"/>
</dbReference>
<keyword evidence="8" id="KW-1278">Translocase</keyword>
<feature type="signal peptide" evidence="17">
    <location>
        <begin position="1"/>
        <end position="23"/>
    </location>
</feature>
<evidence type="ECO:0000256" key="9">
    <source>
        <dbReference type="ARBA" id="ARBA00022982"/>
    </source>
</evidence>
<comment type="similarity">
    <text evidence="2">Belongs to the cytochrome c oxidase subunit 2 family.</text>
</comment>
<dbReference type="InterPro" id="IPR001505">
    <property type="entry name" value="Copper_CuA"/>
</dbReference>
<keyword evidence="11" id="KW-0186">Copper</keyword>
<dbReference type="InterPro" id="IPR002429">
    <property type="entry name" value="CcO_II-like_C"/>
</dbReference>
<dbReference type="PROSITE" id="PS51257">
    <property type="entry name" value="PROKAR_LIPOPROTEIN"/>
    <property type="match status" value="1"/>
</dbReference>
<comment type="function">
    <text evidence="13">Subunits I and II form the functional core of the enzyme complex. Electrons originating in cytochrome c are transferred via heme a and Cu(A) to the binuclear center formed by heme a3 and Cu(B).</text>
</comment>
<dbReference type="InterPro" id="IPR045187">
    <property type="entry name" value="CcO_II"/>
</dbReference>
<dbReference type="PANTHER" id="PTHR22888">
    <property type="entry name" value="CYTOCHROME C OXIDASE, SUBUNIT II"/>
    <property type="match status" value="1"/>
</dbReference>
<evidence type="ECO:0000256" key="4">
    <source>
        <dbReference type="ARBA" id="ARBA00022448"/>
    </source>
</evidence>
<evidence type="ECO:0000256" key="10">
    <source>
        <dbReference type="ARBA" id="ARBA00022989"/>
    </source>
</evidence>
<evidence type="ECO:0000313" key="20">
    <source>
        <dbReference type="Proteomes" id="UP001501666"/>
    </source>
</evidence>
<comment type="subcellular location">
    <subcellularLocation>
        <location evidence="1">Membrane</location>
        <topology evidence="1">Multi-pass membrane protein</topology>
    </subcellularLocation>
</comment>
<evidence type="ECO:0000256" key="13">
    <source>
        <dbReference type="ARBA" id="ARBA00024688"/>
    </source>
</evidence>
<dbReference type="SUPFAM" id="SSF49503">
    <property type="entry name" value="Cupredoxins"/>
    <property type="match status" value="1"/>
</dbReference>
<evidence type="ECO:0000256" key="2">
    <source>
        <dbReference type="ARBA" id="ARBA00007866"/>
    </source>
</evidence>
<proteinExistence type="inferred from homology"/>
<evidence type="ECO:0000259" key="18">
    <source>
        <dbReference type="PROSITE" id="PS50857"/>
    </source>
</evidence>
<accession>A0ABP6FQI9</accession>
<dbReference type="EMBL" id="BAAATE010000051">
    <property type="protein sequence ID" value="GAA2698533.1"/>
    <property type="molecule type" value="Genomic_DNA"/>
</dbReference>
<keyword evidence="7" id="KW-0479">Metal-binding</keyword>
<sequence length="263" mass="28992">MGRRRVSSAAGLALLLASATACANDVPEANWSRGLLPESVTKQGETVTNLWNGAWIAALATGLVVIVLIIWACVFHRRRKNSAELPPQVRYNLPIEILYTLVPLVMVSVFFFFTARDETEILKTSAAPAVTVHVEGFQWSWRFTTDAGGKTAKVVGMPVSDYQAAQAPELVLPVNTQVQFKLDADDVIHSFWVPAFMFKRDVIPGISGEKNKFEITTLNKPGTYAGRCAELCGVDHSRMLFRVKLVSQAEFDQYMTTQAGSPQ</sequence>
<keyword evidence="5" id="KW-0679">Respiratory chain</keyword>
<dbReference type="InterPro" id="IPR036257">
    <property type="entry name" value="Cyt_c_oxidase_su2_TM_sf"/>
</dbReference>
<evidence type="ECO:0000256" key="16">
    <source>
        <dbReference type="SAM" id="Phobius"/>
    </source>
</evidence>
<evidence type="ECO:0000313" key="19">
    <source>
        <dbReference type="EMBL" id="GAA2698533.1"/>
    </source>
</evidence>
<dbReference type="Pfam" id="PF00116">
    <property type="entry name" value="COX2"/>
    <property type="match status" value="1"/>
</dbReference>
<dbReference type="Proteomes" id="UP001501666">
    <property type="component" value="Unassembled WGS sequence"/>
</dbReference>
<keyword evidence="10 16" id="KW-1133">Transmembrane helix</keyword>
<dbReference type="PROSITE" id="PS50857">
    <property type="entry name" value="COX2_CUA"/>
    <property type="match status" value="1"/>
</dbReference>
<keyword evidence="6 16" id="KW-0812">Transmembrane</keyword>
<keyword evidence="4" id="KW-0813">Transport</keyword>
<evidence type="ECO:0000256" key="8">
    <source>
        <dbReference type="ARBA" id="ARBA00022967"/>
    </source>
</evidence>
<feature type="transmembrane region" description="Helical" evidence="16">
    <location>
        <begin position="54"/>
        <end position="76"/>
    </location>
</feature>
<dbReference type="InterPro" id="IPR008972">
    <property type="entry name" value="Cupredoxin"/>
</dbReference>
<dbReference type="NCBIfam" id="TIGR02866">
    <property type="entry name" value="CoxB"/>
    <property type="match status" value="1"/>
</dbReference>
<dbReference type="PRINTS" id="PR01166">
    <property type="entry name" value="CYCOXIDASEII"/>
</dbReference>
<comment type="caution">
    <text evidence="19">The sequence shown here is derived from an EMBL/GenBank/DDBJ whole genome shotgun (WGS) entry which is preliminary data.</text>
</comment>